<keyword evidence="2" id="KW-1185">Reference proteome</keyword>
<evidence type="ECO:0000313" key="1">
    <source>
        <dbReference type="EnsemblMetazoa" id="CJA28487.1"/>
    </source>
</evidence>
<dbReference type="AlphaFoldDB" id="A0A8R1EAX5"/>
<protein>
    <submittedName>
        <fullName evidence="1">Uncharacterized protein</fullName>
    </submittedName>
</protein>
<name>A0A8R1EAX5_CAEJA</name>
<dbReference type="Proteomes" id="UP000005237">
    <property type="component" value="Unassembled WGS sequence"/>
</dbReference>
<organism evidence="1 2">
    <name type="scientific">Caenorhabditis japonica</name>
    <dbReference type="NCBI Taxonomy" id="281687"/>
    <lineage>
        <taxon>Eukaryota</taxon>
        <taxon>Metazoa</taxon>
        <taxon>Ecdysozoa</taxon>
        <taxon>Nematoda</taxon>
        <taxon>Chromadorea</taxon>
        <taxon>Rhabditida</taxon>
        <taxon>Rhabditina</taxon>
        <taxon>Rhabditomorpha</taxon>
        <taxon>Rhabditoidea</taxon>
        <taxon>Rhabditidae</taxon>
        <taxon>Peloderinae</taxon>
        <taxon>Caenorhabditis</taxon>
    </lineage>
</organism>
<accession>A0A8R1EAX5</accession>
<reference evidence="2" key="1">
    <citation type="submission" date="2010-08" db="EMBL/GenBank/DDBJ databases">
        <authorList>
            <consortium name="Caenorhabditis japonica Sequencing Consortium"/>
            <person name="Wilson R.K."/>
        </authorList>
    </citation>
    <scope>NUCLEOTIDE SEQUENCE [LARGE SCALE GENOMIC DNA]</scope>
    <source>
        <strain evidence="2">DF5081</strain>
    </source>
</reference>
<evidence type="ECO:0000313" key="2">
    <source>
        <dbReference type="Proteomes" id="UP000005237"/>
    </source>
</evidence>
<sequence>MNNHHAGTDMVTRILTGFTANCDNYHKLCRLSPPTKISRYDLNYRLPTNNLMLSYNCFRTSRIQQKGVAEQLMETLFFKLWYVFYSNIGSTALWSSGFLSQIGSTTFGQLEIFASTIGSTAFATLWNFSSWIGSNAIETMETFSQGTFLTTSTRMIKTNPTAVYKMNQETTLNNFNSITNCDNHCYNVDFSSLFGNS</sequence>
<proteinExistence type="predicted"/>
<reference evidence="1" key="2">
    <citation type="submission" date="2022-06" db="UniProtKB">
        <authorList>
            <consortium name="EnsemblMetazoa"/>
        </authorList>
    </citation>
    <scope>IDENTIFICATION</scope>
    <source>
        <strain evidence="1">DF5081</strain>
    </source>
</reference>
<dbReference type="EnsemblMetazoa" id="CJA28487.1">
    <property type="protein sequence ID" value="CJA28487.1"/>
    <property type="gene ID" value="WBGene00184061"/>
</dbReference>